<proteinExistence type="predicted"/>
<evidence type="ECO:0000313" key="2">
    <source>
        <dbReference type="EMBL" id="TGD21456.1"/>
    </source>
</evidence>
<dbReference type="Pfam" id="PF13460">
    <property type="entry name" value="NAD_binding_10"/>
    <property type="match status" value="1"/>
</dbReference>
<feature type="domain" description="NAD(P)-binding" evidence="1">
    <location>
        <begin position="8"/>
        <end position="159"/>
    </location>
</feature>
<dbReference type="OrthoDB" id="152510at2"/>
<reference evidence="2 3" key="1">
    <citation type="submission" date="2018-10" db="EMBL/GenBank/DDBJ databases">
        <title>Lactobacillus sp. R7 and Lactobacillus sp. R19 isolated from fermented mustard green product of Taiwan.</title>
        <authorList>
            <person name="Lin S.-T."/>
        </authorList>
    </citation>
    <scope>NUCLEOTIDE SEQUENCE [LARGE SCALE GENOMIC DNA]</scope>
    <source>
        <strain evidence="2 3">BCRC 81127</strain>
    </source>
</reference>
<comment type="caution">
    <text evidence="2">The sequence shown here is derived from an EMBL/GenBank/DDBJ whole genome shotgun (WGS) entry which is preliminary data.</text>
</comment>
<keyword evidence="3" id="KW-1185">Reference proteome</keyword>
<gene>
    <name evidence="2" type="ORF">EGT49_11170</name>
</gene>
<sequence>MTTYAVTGSTGHFGQEAIKQLLKLVPNDQIIALARNTKKAQDLLPKEVKILPGDYTNQKQLEESLTGVDKLLFISSQPGGPVTRQVQHQNVVTAAKNAGVKYIAYTSFYHADQATAPLADDHKATEKMIKDSNLKYSFLRNNWYLENDADKIEAAVNHQDFVYAAGNGRAGWALESEYSEAAAKVLVTENPQAIYEFAGKTRTYQELAESIDAQFKVVSLSIEDFRHALKASGMDEAVVEILTSFQELIRDGNLAGDSDDLPNVLGRPLTALPKAIKSIISEK</sequence>
<dbReference type="InterPro" id="IPR036291">
    <property type="entry name" value="NAD(P)-bd_dom_sf"/>
</dbReference>
<dbReference type="PANTHER" id="PTHR47129">
    <property type="entry name" value="QUINONE OXIDOREDUCTASE 2"/>
    <property type="match status" value="1"/>
</dbReference>
<dbReference type="AlphaFoldDB" id="A0A4Z0JHI9"/>
<evidence type="ECO:0000313" key="3">
    <source>
        <dbReference type="Proteomes" id="UP000298021"/>
    </source>
</evidence>
<dbReference type="InterPro" id="IPR016040">
    <property type="entry name" value="NAD(P)-bd_dom"/>
</dbReference>
<name>A0A4Z0JHI9_9LACO</name>
<dbReference type="Gene3D" id="3.90.25.10">
    <property type="entry name" value="UDP-galactose 4-epimerase, domain 1"/>
    <property type="match status" value="1"/>
</dbReference>
<dbReference type="Proteomes" id="UP000298021">
    <property type="component" value="Unassembled WGS sequence"/>
</dbReference>
<dbReference type="SUPFAM" id="SSF51735">
    <property type="entry name" value="NAD(P)-binding Rossmann-fold domains"/>
    <property type="match status" value="1"/>
</dbReference>
<protein>
    <submittedName>
        <fullName evidence="2">SDR family oxidoreductase</fullName>
    </submittedName>
</protein>
<dbReference type="EMBL" id="RKLY01000037">
    <property type="protein sequence ID" value="TGD21456.1"/>
    <property type="molecule type" value="Genomic_DNA"/>
</dbReference>
<dbReference type="CDD" id="cd05269">
    <property type="entry name" value="TMR_SDR_a"/>
    <property type="match status" value="1"/>
</dbReference>
<organism evidence="2 3">
    <name type="scientific">Companilactobacillus suantsaicola</name>
    <dbReference type="NCBI Taxonomy" id="2487723"/>
    <lineage>
        <taxon>Bacteria</taxon>
        <taxon>Bacillati</taxon>
        <taxon>Bacillota</taxon>
        <taxon>Bacilli</taxon>
        <taxon>Lactobacillales</taxon>
        <taxon>Lactobacillaceae</taxon>
        <taxon>Companilactobacillus</taxon>
    </lineage>
</organism>
<accession>A0A4Z0JHI9</accession>
<dbReference type="InterPro" id="IPR052718">
    <property type="entry name" value="NmrA-type_oxidoreductase"/>
</dbReference>
<dbReference type="RefSeq" id="WP_135374331.1">
    <property type="nucleotide sequence ID" value="NZ_RKLY01000037.1"/>
</dbReference>
<dbReference type="PANTHER" id="PTHR47129:SF1">
    <property type="entry name" value="NMRA-LIKE DOMAIN-CONTAINING PROTEIN"/>
    <property type="match status" value="1"/>
</dbReference>
<evidence type="ECO:0000259" key="1">
    <source>
        <dbReference type="Pfam" id="PF13460"/>
    </source>
</evidence>
<dbReference type="Gene3D" id="3.40.50.720">
    <property type="entry name" value="NAD(P)-binding Rossmann-like Domain"/>
    <property type="match status" value="1"/>
</dbReference>